<evidence type="ECO:0000313" key="11">
    <source>
        <dbReference type="EMBL" id="QGW45428.1"/>
    </source>
</evidence>
<proteinExistence type="evidence at transcript level"/>
<sequence length="398" mass="45789">MGSIEIPKLINIIISFYCRLGLWHHQDEPNANEIRKKIFFSIYIFLFLISIVAGCITSDNDDEKVFLFEEIIMVTVLAVKLVDVIWKKREICDLLKAIGVHSIEDRKVFGVVRGELQNVVKFLNIFVFSSLVVATCTVMVVPFIGNERKLLLDIKFPMDWRNDNIAFCLVFAFFFTEVLFVFAAFLLSVLAWYLMANCALRYRIIGYQIKSMGVEKALVAVDIESSTEAVSVGLKVSEAERFMSDLRDVIELHQQTKELTDQLYSFISTTISIQTTTSAVCIGCSIYCLAFNECENLMEQTIFVAILVFNIFDIFMLMYFGNEIELSSEQLGYCLFESDWIEQPQALKKCICLFDELIRQPHQFLVLKLYPLNLATFTEIMNSAYSMFNILKSLKEMQ</sequence>
<evidence type="ECO:0000256" key="5">
    <source>
        <dbReference type="ARBA" id="ARBA00022725"/>
    </source>
</evidence>
<dbReference type="GO" id="GO:0005549">
    <property type="term" value="F:odorant binding"/>
    <property type="evidence" value="ECO:0007669"/>
    <property type="project" value="InterPro"/>
</dbReference>
<dbReference type="InterPro" id="IPR004117">
    <property type="entry name" value="7tm6_olfct_rcpt"/>
</dbReference>
<evidence type="ECO:0000256" key="2">
    <source>
        <dbReference type="ARBA" id="ARBA00022475"/>
    </source>
</evidence>
<reference evidence="11" key="1">
    <citation type="submission" date="2018-11" db="EMBL/GenBank/DDBJ databases">
        <authorList>
            <person name="Zhao Y."/>
            <person name="Mu W."/>
            <person name="Zhou C."/>
        </authorList>
    </citation>
    <scope>NUCLEOTIDE SEQUENCE</scope>
</reference>
<keyword evidence="7 10" id="KW-0472">Membrane</keyword>
<name>A0A6B9C8L6_9DIPT</name>
<keyword evidence="6 10" id="KW-1133">Transmembrane helix</keyword>
<organism evidence="11">
    <name type="scientific">Bradysia odoriphaga</name>
    <dbReference type="NCBI Taxonomy" id="1564500"/>
    <lineage>
        <taxon>Eukaryota</taxon>
        <taxon>Metazoa</taxon>
        <taxon>Ecdysozoa</taxon>
        <taxon>Arthropoda</taxon>
        <taxon>Hexapoda</taxon>
        <taxon>Insecta</taxon>
        <taxon>Pterygota</taxon>
        <taxon>Neoptera</taxon>
        <taxon>Endopterygota</taxon>
        <taxon>Diptera</taxon>
        <taxon>Nematocera</taxon>
        <taxon>Sciaroidea</taxon>
        <taxon>Sciaridae</taxon>
        <taxon>Bradysia</taxon>
    </lineage>
</organism>
<protein>
    <recommendedName>
        <fullName evidence="10">Odorant receptor</fullName>
    </recommendedName>
</protein>
<dbReference type="GO" id="GO:0004984">
    <property type="term" value="F:olfactory receptor activity"/>
    <property type="evidence" value="ECO:0007669"/>
    <property type="project" value="InterPro"/>
</dbReference>
<keyword evidence="5 10" id="KW-0552">Olfaction</keyword>
<feature type="transmembrane region" description="Helical" evidence="10">
    <location>
        <begin position="122"/>
        <end position="144"/>
    </location>
</feature>
<dbReference type="Pfam" id="PF02949">
    <property type="entry name" value="7tm_6"/>
    <property type="match status" value="1"/>
</dbReference>
<evidence type="ECO:0000256" key="1">
    <source>
        <dbReference type="ARBA" id="ARBA00004651"/>
    </source>
</evidence>
<feature type="transmembrane region" description="Helical" evidence="10">
    <location>
        <begin position="164"/>
        <end position="194"/>
    </location>
</feature>
<dbReference type="GO" id="GO:0005886">
    <property type="term" value="C:plasma membrane"/>
    <property type="evidence" value="ECO:0007669"/>
    <property type="project" value="UniProtKB-SubCell"/>
</dbReference>
<evidence type="ECO:0000256" key="8">
    <source>
        <dbReference type="ARBA" id="ARBA00023170"/>
    </source>
</evidence>
<dbReference type="PANTHER" id="PTHR21137">
    <property type="entry name" value="ODORANT RECEPTOR"/>
    <property type="match status" value="1"/>
</dbReference>
<comment type="subcellular location">
    <subcellularLocation>
        <location evidence="1 10">Cell membrane</location>
        <topology evidence="1 10">Multi-pass membrane protein</topology>
    </subcellularLocation>
</comment>
<keyword evidence="3 10" id="KW-0716">Sensory transduction</keyword>
<accession>A0A6B9C8L6</accession>
<evidence type="ECO:0000256" key="10">
    <source>
        <dbReference type="RuleBase" id="RU351113"/>
    </source>
</evidence>
<keyword evidence="8 10" id="KW-0675">Receptor</keyword>
<dbReference type="AlphaFoldDB" id="A0A6B9C8L6"/>
<feature type="transmembrane region" description="Helical" evidence="10">
    <location>
        <begin position="302"/>
        <end position="321"/>
    </location>
</feature>
<keyword evidence="4 10" id="KW-0812">Transmembrane</keyword>
<dbReference type="EMBL" id="MK249014">
    <property type="protein sequence ID" value="QGW45428.1"/>
    <property type="molecule type" value="mRNA"/>
</dbReference>
<evidence type="ECO:0000256" key="4">
    <source>
        <dbReference type="ARBA" id="ARBA00022692"/>
    </source>
</evidence>
<dbReference type="GO" id="GO:0007165">
    <property type="term" value="P:signal transduction"/>
    <property type="evidence" value="ECO:0007669"/>
    <property type="project" value="UniProtKB-KW"/>
</dbReference>
<keyword evidence="9 10" id="KW-0807">Transducer</keyword>
<evidence type="ECO:0000256" key="6">
    <source>
        <dbReference type="ARBA" id="ARBA00022989"/>
    </source>
</evidence>
<comment type="caution">
    <text evidence="10">Lacks conserved residue(s) required for the propagation of feature annotation.</text>
</comment>
<feature type="transmembrane region" description="Helical" evidence="10">
    <location>
        <begin position="38"/>
        <end position="59"/>
    </location>
</feature>
<evidence type="ECO:0000256" key="7">
    <source>
        <dbReference type="ARBA" id="ARBA00023136"/>
    </source>
</evidence>
<evidence type="ECO:0000256" key="3">
    <source>
        <dbReference type="ARBA" id="ARBA00022606"/>
    </source>
</evidence>
<comment type="similarity">
    <text evidence="10">Belongs to the insect chemoreceptor superfamily. Heteromeric odorant receptor channel (TC 1.A.69) family.</text>
</comment>
<evidence type="ECO:0000256" key="9">
    <source>
        <dbReference type="ARBA" id="ARBA00023224"/>
    </source>
</evidence>
<keyword evidence="2" id="KW-1003">Cell membrane</keyword>
<dbReference type="PANTHER" id="PTHR21137:SF35">
    <property type="entry name" value="ODORANT RECEPTOR 19A-RELATED"/>
    <property type="match status" value="1"/>
</dbReference>